<organism evidence="8 9">
    <name type="scientific">Granulicella mallensis</name>
    <dbReference type="NCBI Taxonomy" id="940614"/>
    <lineage>
        <taxon>Bacteria</taxon>
        <taxon>Pseudomonadati</taxon>
        <taxon>Acidobacteriota</taxon>
        <taxon>Terriglobia</taxon>
        <taxon>Terriglobales</taxon>
        <taxon>Acidobacteriaceae</taxon>
        <taxon>Granulicella</taxon>
    </lineage>
</organism>
<feature type="domain" description="CobW C-terminal" evidence="7">
    <location>
        <begin position="256"/>
        <end position="370"/>
    </location>
</feature>
<keyword evidence="2" id="KW-0378">Hydrolase</keyword>
<dbReference type="Proteomes" id="UP000584867">
    <property type="component" value="Unassembled WGS sequence"/>
</dbReference>
<dbReference type="Gene3D" id="3.30.1220.10">
    <property type="entry name" value="CobW-like, C-terminal domain"/>
    <property type="match status" value="1"/>
</dbReference>
<evidence type="ECO:0000313" key="9">
    <source>
        <dbReference type="Proteomes" id="UP000584867"/>
    </source>
</evidence>
<evidence type="ECO:0000256" key="3">
    <source>
        <dbReference type="ARBA" id="ARBA00023186"/>
    </source>
</evidence>
<dbReference type="InterPro" id="IPR011629">
    <property type="entry name" value="CobW-like_C"/>
</dbReference>
<dbReference type="PANTHER" id="PTHR43603">
    <property type="entry name" value="COBW DOMAIN-CONTAINING PROTEIN DDB_G0274527"/>
    <property type="match status" value="1"/>
</dbReference>
<dbReference type="Pfam" id="PF07683">
    <property type="entry name" value="CobW_C"/>
    <property type="match status" value="1"/>
</dbReference>
<gene>
    <name evidence="8" type="ORF">HDF15_004279</name>
</gene>
<dbReference type="GO" id="GO:0016787">
    <property type="term" value="F:hydrolase activity"/>
    <property type="evidence" value="ECO:0007669"/>
    <property type="project" value="UniProtKB-KW"/>
</dbReference>
<proteinExistence type="inferred from homology"/>
<dbReference type="SMART" id="SM00833">
    <property type="entry name" value="CobW_C"/>
    <property type="match status" value="1"/>
</dbReference>
<name>A0A7W7ZUC9_9BACT</name>
<evidence type="ECO:0000256" key="6">
    <source>
        <dbReference type="ARBA" id="ARBA00049117"/>
    </source>
</evidence>
<dbReference type="Gene3D" id="3.40.50.300">
    <property type="entry name" value="P-loop containing nucleotide triphosphate hydrolases"/>
    <property type="match status" value="1"/>
</dbReference>
<dbReference type="SUPFAM" id="SSF52540">
    <property type="entry name" value="P-loop containing nucleoside triphosphate hydrolases"/>
    <property type="match status" value="1"/>
</dbReference>
<dbReference type="PANTHER" id="PTHR43603:SF1">
    <property type="entry name" value="ZINC-REGULATED GTPASE METALLOPROTEIN ACTIVATOR 1"/>
    <property type="match status" value="1"/>
</dbReference>
<evidence type="ECO:0000256" key="1">
    <source>
        <dbReference type="ARBA" id="ARBA00022741"/>
    </source>
</evidence>
<sequence length="402" mass="44705">MKTLPTTVLSGFLGAGKTTLLNHVLNNRAGMRVAVIVNDMSEINIDSQLIAQSGAGLSRTEEKLVEMTNGCICCTLRDDLLQEVSRLAREGRFDYLLIESTGISEPLPVAATFTFIDETGKSLSEVAKLDTMVTVVDAAKLLQDIRSIDDLRDRELALSEDDERSLSDLLIDQIEFANVLVINKTDLVSEEELKRLEAILEHLNPGAEQVRSVRGEVPLYSILHTGLFDMDEAESSAGWIRELNNRHTPETEEYGIASFVYRARRPFHPDRLEQLTNGGFPNVLRAKGFLWLASCNDDLILFSIAGATLTVEPQAQWLAAGDPDEEHDPDTKEYIGRVWEPEFGDRRQEIVFIGADMDRAALEAQMNAALLTPAEMAGGPQAWKKLSDPFAEMFRDREPVEA</sequence>
<keyword evidence="3" id="KW-0143">Chaperone</keyword>
<dbReference type="RefSeq" id="WP_311733164.1">
    <property type="nucleotide sequence ID" value="NZ_JACHIO010000021.1"/>
</dbReference>
<dbReference type="EMBL" id="JACHIO010000021">
    <property type="protein sequence ID" value="MBB5065909.1"/>
    <property type="molecule type" value="Genomic_DNA"/>
</dbReference>
<dbReference type="GO" id="GO:0000166">
    <property type="term" value="F:nucleotide binding"/>
    <property type="evidence" value="ECO:0007669"/>
    <property type="project" value="UniProtKB-KW"/>
</dbReference>
<evidence type="ECO:0000256" key="4">
    <source>
        <dbReference type="ARBA" id="ARBA00034320"/>
    </source>
</evidence>
<evidence type="ECO:0000259" key="7">
    <source>
        <dbReference type="SMART" id="SM00833"/>
    </source>
</evidence>
<evidence type="ECO:0000256" key="5">
    <source>
        <dbReference type="ARBA" id="ARBA00045658"/>
    </source>
</evidence>
<accession>A0A7W7ZUC9</accession>
<evidence type="ECO:0000313" key="8">
    <source>
        <dbReference type="EMBL" id="MBB5065909.1"/>
    </source>
</evidence>
<dbReference type="Pfam" id="PF02492">
    <property type="entry name" value="cobW"/>
    <property type="match status" value="1"/>
</dbReference>
<comment type="similarity">
    <text evidence="4">Belongs to the SIMIBI class G3E GTPase family. ZNG1 subfamily.</text>
</comment>
<dbReference type="InterPro" id="IPR027417">
    <property type="entry name" value="P-loop_NTPase"/>
</dbReference>
<reference evidence="8 9" key="1">
    <citation type="submission" date="2020-08" db="EMBL/GenBank/DDBJ databases">
        <title>Genomic Encyclopedia of Type Strains, Phase IV (KMG-V): Genome sequencing to study the core and pangenomes of soil and plant-associated prokaryotes.</title>
        <authorList>
            <person name="Whitman W."/>
        </authorList>
    </citation>
    <scope>NUCLEOTIDE SEQUENCE [LARGE SCALE GENOMIC DNA]</scope>
    <source>
        <strain evidence="8 9">X5P3</strain>
    </source>
</reference>
<comment type="catalytic activity">
    <reaction evidence="6">
        <text>GTP + H2O = GDP + phosphate + H(+)</text>
        <dbReference type="Rhea" id="RHEA:19669"/>
        <dbReference type="ChEBI" id="CHEBI:15377"/>
        <dbReference type="ChEBI" id="CHEBI:15378"/>
        <dbReference type="ChEBI" id="CHEBI:37565"/>
        <dbReference type="ChEBI" id="CHEBI:43474"/>
        <dbReference type="ChEBI" id="CHEBI:58189"/>
    </reaction>
    <physiologicalReaction direction="left-to-right" evidence="6">
        <dbReference type="Rhea" id="RHEA:19670"/>
    </physiologicalReaction>
</comment>
<dbReference type="CDD" id="cd03112">
    <property type="entry name" value="CobW-like"/>
    <property type="match status" value="1"/>
</dbReference>
<dbReference type="InterPro" id="IPR036627">
    <property type="entry name" value="CobW-likC_sf"/>
</dbReference>
<protein>
    <submittedName>
        <fullName evidence="8">G3E family GTPase</fullName>
    </submittedName>
</protein>
<comment type="function">
    <text evidence="5">Zinc chaperone that directly transfers zinc cofactor to target proteins, thereby activating them. Zinc is transferred from the CXCC motif in the GTPase domain to the zinc binding site in target proteins in a process requiring GTP hydrolysis.</text>
</comment>
<evidence type="ECO:0000256" key="2">
    <source>
        <dbReference type="ARBA" id="ARBA00022801"/>
    </source>
</evidence>
<dbReference type="InterPro" id="IPR051927">
    <property type="entry name" value="Zn_Chap_cDPG_Synth"/>
</dbReference>
<keyword evidence="1" id="KW-0547">Nucleotide-binding</keyword>
<dbReference type="AlphaFoldDB" id="A0A7W7ZUC9"/>
<comment type="caution">
    <text evidence="8">The sequence shown here is derived from an EMBL/GenBank/DDBJ whole genome shotgun (WGS) entry which is preliminary data.</text>
</comment>
<dbReference type="InterPro" id="IPR003495">
    <property type="entry name" value="CobW/HypB/UreG_nucleotide-bd"/>
</dbReference>